<dbReference type="InterPro" id="IPR027417">
    <property type="entry name" value="P-loop_NTPase"/>
</dbReference>
<reference evidence="3 4" key="1">
    <citation type="submission" date="2019-12" db="EMBL/GenBank/DDBJ databases">
        <title>Sporaefaciens musculi gen. nov., sp. nov., a novel bacterium isolated from the caecum of an obese mouse.</title>
        <authorList>
            <person name="Rasmussen T.S."/>
            <person name="Streidl T."/>
            <person name="Hitch T.C.A."/>
            <person name="Wortmann E."/>
            <person name="Deptula P."/>
            <person name="Hansen M."/>
            <person name="Nielsen D.S."/>
            <person name="Clavel T."/>
            <person name="Vogensen F.K."/>
        </authorList>
    </citation>
    <scope>NUCLEOTIDE SEQUENCE [LARGE SCALE GENOMIC DNA]</scope>
    <source>
        <strain evidence="3 4">WCA-9-b2</strain>
    </source>
</reference>
<dbReference type="Pfam" id="PF01935">
    <property type="entry name" value="DUF87"/>
    <property type="match status" value="1"/>
</dbReference>
<evidence type="ECO:0000259" key="2">
    <source>
        <dbReference type="Pfam" id="PF19044"/>
    </source>
</evidence>
<sequence length="784" mass="89450">MIKTLRNLFQQDKEKFTVPKSVQAVIPMKTVWEDGIFLVGRNKYAKTYKFEDINYAVASREDKEAMFLEYSELLNALDSGATTKITINNRRLNKADFEQTILIPMAQKEGKAVDDGLDKYRKEYNKMLYNKATGANSIVQDKYMTVSVCKKNIEEARNYFARVGADLIGHFNRLGSKCTELDAAEKLRIIHDFFRTGEETAFYFDMAQNMTKGHDFKDFICPDTLEFEKDYFRLGDRYGRVIFLREYAAYIKDSMVAELCELNRNMMLSVDVVPVPTDEAVREVENRLLGVETNITNWQRKQNQNNNFSAVIPYDLEQQRKESKEFLDDLTTRDQRMLFAVLTMVHTAETKEQLDNDTEALLTTARKHLCQFAVLKYQQMDGLNTALPFGVRKIDALRTLTTESLAVFIPFRVQEIYHKDGIYYGQNVISKNMIIANRRHLLNGNSFILGVSGAGKSFTAKEEMTNIILTDPNADVIIIDPEQEYAPLVKAMQGEVVHISATSNNHINAMDMNSDYGDGANPVILKSEFILSLCEQLIGGASLGAKQKSIIDRCTASVYRYFQQGNYMGTPPTLQDFREELLKQNEPEAQEIALAIELFTDGSLNTFAKHTNVDTHSRLICYDILDLGKQLQPIGMLVVLDSILNRITQNRAKGRNTFIFIDEIYLLFQHEYSANFLFTLWKRVRKYGAYCTGITQNVDDLLQSHTARTMLANSEFIIMLNQASTDRIELAKLLNISDLQMSYITNVGAGQGLLKVGSSLVPFVNKFPRNTELYRLMTTKFGEV</sequence>
<evidence type="ECO:0000259" key="1">
    <source>
        <dbReference type="Pfam" id="PF01935"/>
    </source>
</evidence>
<dbReference type="InterPro" id="IPR051162">
    <property type="entry name" value="T4SS_component"/>
</dbReference>
<protein>
    <submittedName>
        <fullName evidence="3">DUF87 domain-containing protein</fullName>
    </submittedName>
</protein>
<dbReference type="RefSeq" id="WP_159750010.1">
    <property type="nucleotide sequence ID" value="NZ_WUQX01000001.1"/>
</dbReference>
<evidence type="ECO:0000313" key="4">
    <source>
        <dbReference type="Proteomes" id="UP000460412"/>
    </source>
</evidence>
<keyword evidence="4" id="KW-1185">Reference proteome</keyword>
<dbReference type="NCBIfam" id="NF045971">
    <property type="entry name" value="conju_CD1110"/>
    <property type="match status" value="1"/>
</dbReference>
<dbReference type="AlphaFoldDB" id="A0A7X3MDY6"/>
<proteinExistence type="predicted"/>
<dbReference type="InterPro" id="IPR043964">
    <property type="entry name" value="P-loop_TraG"/>
</dbReference>
<dbReference type="Gene3D" id="3.40.50.300">
    <property type="entry name" value="P-loop containing nucleotide triphosphate hydrolases"/>
    <property type="match status" value="1"/>
</dbReference>
<dbReference type="InterPro" id="IPR002789">
    <property type="entry name" value="HerA_central"/>
</dbReference>
<feature type="domain" description="TraG P-loop" evidence="2">
    <location>
        <begin position="611"/>
        <end position="746"/>
    </location>
</feature>
<dbReference type="PANTHER" id="PTHR30121">
    <property type="entry name" value="UNCHARACTERIZED PROTEIN YJGR-RELATED"/>
    <property type="match status" value="1"/>
</dbReference>
<dbReference type="SUPFAM" id="SSF52540">
    <property type="entry name" value="P-loop containing nucleoside triphosphate hydrolases"/>
    <property type="match status" value="1"/>
</dbReference>
<feature type="domain" description="Helicase HerA central" evidence="1">
    <location>
        <begin position="448"/>
        <end position="517"/>
    </location>
</feature>
<organism evidence="3 4">
    <name type="scientific">Sporofaciens musculi</name>
    <dbReference type="NCBI Taxonomy" id="2681861"/>
    <lineage>
        <taxon>Bacteria</taxon>
        <taxon>Bacillati</taxon>
        <taxon>Bacillota</taxon>
        <taxon>Clostridia</taxon>
        <taxon>Lachnospirales</taxon>
        <taxon>Lachnospiraceae</taxon>
        <taxon>Sporofaciens</taxon>
    </lineage>
</organism>
<gene>
    <name evidence="3" type="ORF">GN277_04480</name>
</gene>
<accession>A0A7X3MDY6</accession>
<name>A0A7X3MDY6_9FIRM</name>
<evidence type="ECO:0000313" key="3">
    <source>
        <dbReference type="EMBL" id="MXP74658.1"/>
    </source>
</evidence>
<comment type="caution">
    <text evidence="3">The sequence shown here is derived from an EMBL/GenBank/DDBJ whole genome shotgun (WGS) entry which is preliminary data.</text>
</comment>
<dbReference type="Gene3D" id="1.10.8.730">
    <property type="match status" value="1"/>
</dbReference>
<dbReference type="Pfam" id="PF19044">
    <property type="entry name" value="P-loop_TraG"/>
    <property type="match status" value="1"/>
</dbReference>
<dbReference type="PANTHER" id="PTHR30121:SF6">
    <property type="entry name" value="SLR6007 PROTEIN"/>
    <property type="match status" value="1"/>
</dbReference>
<dbReference type="Proteomes" id="UP000460412">
    <property type="component" value="Unassembled WGS sequence"/>
</dbReference>
<dbReference type="EMBL" id="WUQX01000001">
    <property type="protein sequence ID" value="MXP74658.1"/>
    <property type="molecule type" value="Genomic_DNA"/>
</dbReference>